<dbReference type="SMART" id="SM00213">
    <property type="entry name" value="UBQ"/>
    <property type="match status" value="2"/>
</dbReference>
<dbReference type="InterPro" id="IPR029071">
    <property type="entry name" value="Ubiquitin-like_domsf"/>
</dbReference>
<dbReference type="GO" id="GO:0005829">
    <property type="term" value="C:cytosol"/>
    <property type="evidence" value="ECO:0007669"/>
    <property type="project" value="TreeGrafter"/>
</dbReference>
<dbReference type="OrthoDB" id="267397at2759"/>
<evidence type="ECO:0000259" key="2">
    <source>
        <dbReference type="PROSITE" id="PS50053"/>
    </source>
</evidence>
<feature type="domain" description="Ubiquitin-like" evidence="2">
    <location>
        <begin position="79"/>
        <end position="149"/>
    </location>
</feature>
<dbReference type="PANTHER" id="PTHR10621:SF0">
    <property type="entry name" value="UV EXCISION REPAIR PROTEIN RAD23"/>
    <property type="match status" value="1"/>
</dbReference>
<evidence type="ECO:0000256" key="1">
    <source>
        <dbReference type="SAM" id="MobiDB-lite"/>
    </source>
</evidence>
<organism evidence="3 4">
    <name type="scientific">Echinococcus granulosus</name>
    <name type="common">Hydatid tapeworm</name>
    <dbReference type="NCBI Taxonomy" id="6210"/>
    <lineage>
        <taxon>Eukaryota</taxon>
        <taxon>Metazoa</taxon>
        <taxon>Spiralia</taxon>
        <taxon>Lophotrochozoa</taxon>
        <taxon>Platyhelminthes</taxon>
        <taxon>Cestoda</taxon>
        <taxon>Eucestoda</taxon>
        <taxon>Cyclophyllidea</taxon>
        <taxon>Taeniidae</taxon>
        <taxon>Echinococcus</taxon>
        <taxon>Echinococcus granulosus group</taxon>
    </lineage>
</organism>
<dbReference type="KEGG" id="egl:EGR_00158"/>
<dbReference type="PANTHER" id="PTHR10621">
    <property type="entry name" value="UV EXCISION REPAIR PROTEIN RAD23"/>
    <property type="match status" value="1"/>
</dbReference>
<accession>W6VD62</accession>
<dbReference type="Pfam" id="PF00240">
    <property type="entry name" value="ubiquitin"/>
    <property type="match status" value="2"/>
</dbReference>
<dbReference type="GO" id="GO:0043130">
    <property type="term" value="F:ubiquitin binding"/>
    <property type="evidence" value="ECO:0007669"/>
    <property type="project" value="TreeGrafter"/>
</dbReference>
<evidence type="ECO:0000313" key="3">
    <source>
        <dbReference type="EMBL" id="EUB64889.1"/>
    </source>
</evidence>
<name>W6VD62_ECHGR</name>
<proteinExistence type="predicted"/>
<dbReference type="CDD" id="cd17039">
    <property type="entry name" value="Ubl_ubiquitin_like"/>
    <property type="match status" value="2"/>
</dbReference>
<dbReference type="EMBL" id="APAU02000001">
    <property type="protein sequence ID" value="EUB64889.1"/>
    <property type="molecule type" value="Genomic_DNA"/>
</dbReference>
<feature type="domain" description="Ubiquitin-like" evidence="2">
    <location>
        <begin position="1"/>
        <end position="73"/>
    </location>
</feature>
<dbReference type="AlphaFoldDB" id="W6VD62"/>
<dbReference type="GO" id="GO:0043161">
    <property type="term" value="P:proteasome-mediated ubiquitin-dependent protein catabolic process"/>
    <property type="evidence" value="ECO:0007669"/>
    <property type="project" value="TreeGrafter"/>
</dbReference>
<dbReference type="GO" id="GO:0031593">
    <property type="term" value="F:polyubiquitin modification-dependent protein binding"/>
    <property type="evidence" value="ECO:0007669"/>
    <property type="project" value="TreeGrafter"/>
</dbReference>
<dbReference type="RefSeq" id="XP_024356085.1">
    <property type="nucleotide sequence ID" value="XM_024489407.1"/>
</dbReference>
<gene>
    <name evidence="3" type="ORF">EGR_00158</name>
</gene>
<dbReference type="Proteomes" id="UP000019149">
    <property type="component" value="Unassembled WGS sequence"/>
</dbReference>
<feature type="compositionally biased region" description="Low complexity" evidence="1">
    <location>
        <begin position="180"/>
        <end position="191"/>
    </location>
</feature>
<evidence type="ECO:0000313" key="4">
    <source>
        <dbReference type="Proteomes" id="UP000019149"/>
    </source>
</evidence>
<dbReference type="Gene3D" id="3.10.20.90">
    <property type="entry name" value="Phosphatidylinositol 3-kinase Catalytic Subunit, Chain A, domain 1"/>
    <property type="match status" value="2"/>
</dbReference>
<dbReference type="PROSITE" id="PS50053">
    <property type="entry name" value="UBIQUITIN_2"/>
    <property type="match status" value="2"/>
</dbReference>
<dbReference type="SUPFAM" id="SSF54236">
    <property type="entry name" value="Ubiquitin-like"/>
    <property type="match status" value="2"/>
</dbReference>
<dbReference type="InterPro" id="IPR000626">
    <property type="entry name" value="Ubiquitin-like_dom"/>
</dbReference>
<protein>
    <recommendedName>
        <fullName evidence="2">Ubiquitin-like domain-containing protein</fullName>
    </recommendedName>
</protein>
<comment type="caution">
    <text evidence="3">The sequence shown here is derived from an EMBL/GenBank/DDBJ whole genome shotgun (WGS) entry which is preliminary data.</text>
</comment>
<keyword evidence="4" id="KW-1185">Reference proteome</keyword>
<dbReference type="GO" id="GO:0070628">
    <property type="term" value="F:proteasome binding"/>
    <property type="evidence" value="ECO:0007669"/>
    <property type="project" value="TreeGrafter"/>
</dbReference>
<sequence>MLIEVKHLDSTILSLKADEEFTVENLKHVLSQNIHVPASNLTLASNGSLLEDEHRFSEYFAGDICNVLLFLRKGEQIRTNIEVDFGHGKVLFIPACMNWTVGELKQKVQKAIKDEHLDETKIFTFAHYIMEDDRRLKEYKLKEGSKITVFTYLNLKSTNTINGEASSVKSGAKGSHLIVSQQQLSQQSSTSRKFGDLESFPKYQPSKVEPVENPKIPIVPPTDSYVSPQMAEQSSLWNPTANLTDHQWQKSSSNLRNVPESSEFWPASVEPKTIVIPGRFRQRQTQPIFNNQFHSGTGISERSKSADKMDVIFTDGTRKMAVELPITATVLEGLEAVKTRISDSDKDRLRLFKGYVQMEAYHLLSQYGVVHVVLNANNIKYFPNFTVDCQNTSKKTQKIKHLSDLQHFNCLI</sequence>
<dbReference type="GeneID" id="36335873"/>
<dbReference type="GO" id="GO:0005654">
    <property type="term" value="C:nucleoplasm"/>
    <property type="evidence" value="ECO:0007669"/>
    <property type="project" value="TreeGrafter"/>
</dbReference>
<feature type="region of interest" description="Disordered" evidence="1">
    <location>
        <begin position="179"/>
        <end position="216"/>
    </location>
</feature>
<dbReference type="CTD" id="36335873"/>
<dbReference type="OMA" id="HYIMEDD"/>
<reference evidence="3 4" key="1">
    <citation type="journal article" date="2013" name="Nat. Genet.">
        <title>The genome of the hydatid tapeworm Echinococcus granulosus.</title>
        <authorList>
            <person name="Zheng H."/>
            <person name="Zhang W."/>
            <person name="Zhang L."/>
            <person name="Zhang Z."/>
            <person name="Li J."/>
            <person name="Lu G."/>
            <person name="Zhu Y."/>
            <person name="Wang Y."/>
            <person name="Huang Y."/>
            <person name="Liu J."/>
            <person name="Kang H."/>
            <person name="Chen J."/>
            <person name="Wang L."/>
            <person name="Chen A."/>
            <person name="Yu S."/>
            <person name="Gao Z."/>
            <person name="Jin L."/>
            <person name="Gu W."/>
            <person name="Wang Z."/>
            <person name="Zhao L."/>
            <person name="Shi B."/>
            <person name="Wen H."/>
            <person name="Lin R."/>
            <person name="Jones M.K."/>
            <person name="Brejova B."/>
            <person name="Vinar T."/>
            <person name="Zhao G."/>
            <person name="McManus D.P."/>
            <person name="Chen Z."/>
            <person name="Zhou Y."/>
            <person name="Wang S."/>
        </authorList>
    </citation>
    <scope>NUCLEOTIDE SEQUENCE [LARGE SCALE GENOMIC DNA]</scope>
</reference>